<evidence type="ECO:0000313" key="10">
    <source>
        <dbReference type="Proteomes" id="UP000216446"/>
    </source>
</evidence>
<evidence type="ECO:0000256" key="2">
    <source>
        <dbReference type="ARBA" id="ARBA00022694"/>
    </source>
</evidence>
<keyword evidence="5 8" id="KW-0255">Endonuclease</keyword>
<feature type="binding site" evidence="8">
    <location>
        <position position="215"/>
    </location>
    <ligand>
        <name>Zn(2+)</name>
        <dbReference type="ChEBI" id="CHEBI:29105"/>
        <label>2</label>
        <note>catalytic</note>
    </ligand>
</feature>
<sequence>MSVPTEVTPLGVGGAIPARGRHLSGLTLRREGRMVLFDCGEGTQLQLLRAGLLGDRLEAVFVTHLHGDHLFGLPGLISTLGLQDREKPLAIVGPEGIRDFLGAVPGITFGEGPYRLDITELPEDTQHEVVYQTDAFRVEARPLAHRVPCFGYRYEETARAGRFDADAARAAGVTPGPDFKTLARGGTVLVDGREVTPEAIVGPERPGTAVAYCLDTAPCDGGRALASGAGLLIHDATFGDGEAARAGETGHSTARQAAEVARDAGARGLLLTHFSARYSETQPLVAQAREVFESAAAAEELVSVRVFPLEA</sequence>
<feature type="binding site" evidence="8">
    <location>
        <position position="273"/>
    </location>
    <ligand>
        <name>Zn(2+)</name>
        <dbReference type="ChEBI" id="CHEBI:29105"/>
        <label>2</label>
        <note>catalytic</note>
    </ligand>
</feature>
<dbReference type="SUPFAM" id="SSF56281">
    <property type="entry name" value="Metallo-hydrolase/oxidoreductase"/>
    <property type="match status" value="1"/>
</dbReference>
<feature type="binding site" evidence="8">
    <location>
        <position position="68"/>
    </location>
    <ligand>
        <name>Zn(2+)</name>
        <dbReference type="ChEBI" id="CHEBI:29105"/>
        <label>2</label>
        <note>catalytic</note>
    </ligand>
</feature>
<dbReference type="EMBL" id="MQWB01000001">
    <property type="protein sequence ID" value="OZC03519.1"/>
    <property type="molecule type" value="Genomic_DNA"/>
</dbReference>
<keyword evidence="6 8" id="KW-0378">Hydrolase</keyword>
<keyword evidence="3 8" id="KW-0540">Nuclease</keyword>
<evidence type="ECO:0000256" key="4">
    <source>
        <dbReference type="ARBA" id="ARBA00022723"/>
    </source>
</evidence>
<dbReference type="Proteomes" id="UP000216446">
    <property type="component" value="Unassembled WGS sequence"/>
</dbReference>
<feature type="binding site" evidence="8">
    <location>
        <position position="64"/>
    </location>
    <ligand>
        <name>Zn(2+)</name>
        <dbReference type="ChEBI" id="CHEBI:29105"/>
        <label>1</label>
        <note>catalytic</note>
    </ligand>
</feature>
<protein>
    <recommendedName>
        <fullName evidence="8">Ribonuclease Z</fullName>
        <shortName evidence="8">RNase Z</shortName>
        <ecNumber evidence="8">3.1.26.11</ecNumber>
    </recommendedName>
    <alternativeName>
        <fullName evidence="8">tRNA 3 endonuclease</fullName>
    </alternativeName>
    <alternativeName>
        <fullName evidence="8">tRNase Z</fullName>
    </alternativeName>
</protein>
<gene>
    <name evidence="8" type="primary">rnz</name>
    <name evidence="9" type="ORF">BSZ36_11315</name>
</gene>
<proteinExistence type="inferred from homology"/>
<feature type="active site" description="Proton acceptor" evidence="8">
    <location>
        <position position="68"/>
    </location>
</feature>
<dbReference type="NCBIfam" id="NF000801">
    <property type="entry name" value="PRK00055.1-3"/>
    <property type="match status" value="1"/>
</dbReference>
<organism evidence="9 10">
    <name type="scientific">Rubricoccus marinus</name>
    <dbReference type="NCBI Taxonomy" id="716817"/>
    <lineage>
        <taxon>Bacteria</taxon>
        <taxon>Pseudomonadati</taxon>
        <taxon>Rhodothermota</taxon>
        <taxon>Rhodothermia</taxon>
        <taxon>Rhodothermales</taxon>
        <taxon>Rubricoccaceae</taxon>
        <taxon>Rubricoccus</taxon>
    </lineage>
</organism>
<reference evidence="9 10" key="1">
    <citation type="submission" date="2016-11" db="EMBL/GenBank/DDBJ databases">
        <title>Study of marine rhodopsin-containing bacteria.</title>
        <authorList>
            <person name="Yoshizawa S."/>
            <person name="Kumagai Y."/>
            <person name="Kogure K."/>
        </authorList>
    </citation>
    <scope>NUCLEOTIDE SEQUENCE [LARGE SCALE GENOMIC DNA]</scope>
    <source>
        <strain evidence="9 10">SG-29</strain>
    </source>
</reference>
<comment type="cofactor">
    <cofactor evidence="8">
        <name>Zn(2+)</name>
        <dbReference type="ChEBI" id="CHEBI:29105"/>
    </cofactor>
    <text evidence="8">Binds 2 Zn(2+) ions.</text>
</comment>
<evidence type="ECO:0000313" key="9">
    <source>
        <dbReference type="EMBL" id="OZC03519.1"/>
    </source>
</evidence>
<dbReference type="GO" id="GO:0042781">
    <property type="term" value="F:3'-tRNA processing endoribonuclease activity"/>
    <property type="evidence" value="ECO:0007669"/>
    <property type="project" value="UniProtKB-UniRule"/>
</dbReference>
<evidence type="ECO:0000256" key="7">
    <source>
        <dbReference type="ARBA" id="ARBA00022833"/>
    </source>
</evidence>
<feature type="binding site" evidence="8">
    <location>
        <position position="69"/>
    </location>
    <ligand>
        <name>Zn(2+)</name>
        <dbReference type="ChEBI" id="CHEBI:29105"/>
        <label>2</label>
        <note>catalytic</note>
    </ligand>
</feature>
<dbReference type="FunCoup" id="A0A259U0K0">
    <property type="interactions" value="344"/>
</dbReference>
<comment type="subunit">
    <text evidence="1 8">Homodimer.</text>
</comment>
<dbReference type="PANTHER" id="PTHR46018:SF2">
    <property type="entry name" value="ZINC PHOSPHODIESTERASE ELAC PROTEIN 1"/>
    <property type="match status" value="1"/>
</dbReference>
<dbReference type="CDD" id="cd07717">
    <property type="entry name" value="RNaseZ_ZiPD-like_MBL-fold"/>
    <property type="match status" value="1"/>
</dbReference>
<dbReference type="OrthoDB" id="9800940at2"/>
<dbReference type="Pfam" id="PF23023">
    <property type="entry name" value="Anti-Pycsar_Apyc1"/>
    <property type="match status" value="1"/>
</dbReference>
<keyword evidence="10" id="KW-1185">Reference proteome</keyword>
<evidence type="ECO:0000256" key="1">
    <source>
        <dbReference type="ARBA" id="ARBA00011738"/>
    </source>
</evidence>
<evidence type="ECO:0000256" key="6">
    <source>
        <dbReference type="ARBA" id="ARBA00022801"/>
    </source>
</evidence>
<evidence type="ECO:0000256" key="3">
    <source>
        <dbReference type="ARBA" id="ARBA00022722"/>
    </source>
</evidence>
<evidence type="ECO:0000256" key="8">
    <source>
        <dbReference type="HAMAP-Rule" id="MF_01818"/>
    </source>
</evidence>
<dbReference type="GO" id="GO:0008270">
    <property type="term" value="F:zinc ion binding"/>
    <property type="evidence" value="ECO:0007669"/>
    <property type="project" value="UniProtKB-UniRule"/>
</dbReference>
<dbReference type="HAMAP" id="MF_01818">
    <property type="entry name" value="RNase_Z_BN"/>
    <property type="match status" value="1"/>
</dbReference>
<dbReference type="InterPro" id="IPR036866">
    <property type="entry name" value="RibonucZ/Hydroxyglut_hydro"/>
</dbReference>
<dbReference type="EC" id="3.1.26.11" evidence="8"/>
<comment type="similarity">
    <text evidence="8">Belongs to the RNase Z family.</text>
</comment>
<keyword evidence="7 8" id="KW-0862">Zinc</keyword>
<evidence type="ECO:0000256" key="5">
    <source>
        <dbReference type="ARBA" id="ARBA00022759"/>
    </source>
</evidence>
<feature type="binding site" evidence="8">
    <location>
        <position position="66"/>
    </location>
    <ligand>
        <name>Zn(2+)</name>
        <dbReference type="ChEBI" id="CHEBI:29105"/>
        <label>1</label>
        <note>catalytic</note>
    </ligand>
</feature>
<name>A0A259U0K0_9BACT</name>
<feature type="binding site" evidence="8">
    <location>
        <position position="215"/>
    </location>
    <ligand>
        <name>Zn(2+)</name>
        <dbReference type="ChEBI" id="CHEBI:29105"/>
        <label>1</label>
        <note>catalytic</note>
    </ligand>
</feature>
<dbReference type="AlphaFoldDB" id="A0A259U0K0"/>
<keyword evidence="4 8" id="KW-0479">Metal-binding</keyword>
<dbReference type="InterPro" id="IPR013471">
    <property type="entry name" value="RNase_Z/BN"/>
</dbReference>
<dbReference type="NCBIfam" id="TIGR02651">
    <property type="entry name" value="RNase_Z"/>
    <property type="match status" value="1"/>
</dbReference>
<comment type="function">
    <text evidence="8">Zinc phosphodiesterase, which displays some tRNA 3'-processing endonuclease activity. Probably involved in tRNA maturation, by removing a 3'-trailer from precursor tRNA.</text>
</comment>
<dbReference type="Gene3D" id="3.60.15.10">
    <property type="entry name" value="Ribonuclease Z/Hydroxyacylglutathione hydrolase-like"/>
    <property type="match status" value="1"/>
</dbReference>
<keyword evidence="2 8" id="KW-0819">tRNA processing</keyword>
<comment type="caution">
    <text evidence="9">The sequence shown here is derived from an EMBL/GenBank/DDBJ whole genome shotgun (WGS) entry which is preliminary data.</text>
</comment>
<accession>A0A259U0K0</accession>
<feature type="binding site" evidence="8">
    <location>
        <position position="145"/>
    </location>
    <ligand>
        <name>Zn(2+)</name>
        <dbReference type="ChEBI" id="CHEBI:29105"/>
        <label>1</label>
        <note>catalytic</note>
    </ligand>
</feature>
<comment type="catalytic activity">
    <reaction evidence="8">
        <text>Endonucleolytic cleavage of RNA, removing extra 3' nucleotides from tRNA precursor, generating 3' termini of tRNAs. A 3'-hydroxy group is left at the tRNA terminus and a 5'-phosphoryl group is left at the trailer molecule.</text>
        <dbReference type="EC" id="3.1.26.11"/>
    </reaction>
</comment>
<dbReference type="RefSeq" id="WP_094548967.1">
    <property type="nucleotide sequence ID" value="NZ_MQWB01000001.1"/>
</dbReference>
<dbReference type="InParanoid" id="A0A259U0K0"/>
<dbReference type="PANTHER" id="PTHR46018">
    <property type="entry name" value="ZINC PHOSPHODIESTERASE ELAC PROTEIN 1"/>
    <property type="match status" value="1"/>
</dbReference>